<reference evidence="2 4" key="1">
    <citation type="journal article" date="2011" name="Nature">
        <title>The Medicago genome provides insight into the evolution of rhizobial symbioses.</title>
        <authorList>
            <person name="Young N.D."/>
            <person name="Debelle F."/>
            <person name="Oldroyd G.E."/>
            <person name="Geurts R."/>
            <person name="Cannon S.B."/>
            <person name="Udvardi M.K."/>
            <person name="Benedito V.A."/>
            <person name="Mayer K.F."/>
            <person name="Gouzy J."/>
            <person name="Schoof H."/>
            <person name="Van de Peer Y."/>
            <person name="Proost S."/>
            <person name="Cook D.R."/>
            <person name="Meyers B.C."/>
            <person name="Spannagl M."/>
            <person name="Cheung F."/>
            <person name="De Mita S."/>
            <person name="Krishnakumar V."/>
            <person name="Gundlach H."/>
            <person name="Zhou S."/>
            <person name="Mudge J."/>
            <person name="Bharti A.K."/>
            <person name="Murray J.D."/>
            <person name="Naoumkina M.A."/>
            <person name="Rosen B."/>
            <person name="Silverstein K.A."/>
            <person name="Tang H."/>
            <person name="Rombauts S."/>
            <person name="Zhao P.X."/>
            <person name="Zhou P."/>
            <person name="Barbe V."/>
            <person name="Bardou P."/>
            <person name="Bechner M."/>
            <person name="Bellec A."/>
            <person name="Berger A."/>
            <person name="Berges H."/>
            <person name="Bidwell S."/>
            <person name="Bisseling T."/>
            <person name="Choisne N."/>
            <person name="Couloux A."/>
            <person name="Denny R."/>
            <person name="Deshpande S."/>
            <person name="Dai X."/>
            <person name="Doyle J.J."/>
            <person name="Dudez A.M."/>
            <person name="Farmer A.D."/>
            <person name="Fouteau S."/>
            <person name="Franken C."/>
            <person name="Gibelin C."/>
            <person name="Gish J."/>
            <person name="Goldstein S."/>
            <person name="Gonzalez A.J."/>
            <person name="Green P.J."/>
            <person name="Hallab A."/>
            <person name="Hartog M."/>
            <person name="Hua A."/>
            <person name="Humphray S.J."/>
            <person name="Jeong D.H."/>
            <person name="Jing Y."/>
            <person name="Jocker A."/>
            <person name="Kenton S.M."/>
            <person name="Kim D.J."/>
            <person name="Klee K."/>
            <person name="Lai H."/>
            <person name="Lang C."/>
            <person name="Lin S."/>
            <person name="Macmil S.L."/>
            <person name="Magdelenat G."/>
            <person name="Matthews L."/>
            <person name="McCorrison J."/>
            <person name="Monaghan E.L."/>
            <person name="Mun J.H."/>
            <person name="Najar F.Z."/>
            <person name="Nicholson C."/>
            <person name="Noirot C."/>
            <person name="O'Bleness M."/>
            <person name="Paule C.R."/>
            <person name="Poulain J."/>
            <person name="Prion F."/>
            <person name="Qin B."/>
            <person name="Qu C."/>
            <person name="Retzel E.F."/>
            <person name="Riddle C."/>
            <person name="Sallet E."/>
            <person name="Samain S."/>
            <person name="Samson N."/>
            <person name="Sanders I."/>
            <person name="Saurat O."/>
            <person name="Scarpelli C."/>
            <person name="Schiex T."/>
            <person name="Segurens B."/>
            <person name="Severin A.J."/>
            <person name="Sherrier D.J."/>
            <person name="Shi R."/>
            <person name="Sims S."/>
            <person name="Singer S.R."/>
            <person name="Sinharoy S."/>
            <person name="Sterck L."/>
            <person name="Viollet A."/>
            <person name="Wang B.B."/>
            <person name="Wang K."/>
            <person name="Wang M."/>
            <person name="Wang X."/>
            <person name="Warfsmann J."/>
            <person name="Weissenbach J."/>
            <person name="White D.D."/>
            <person name="White J.D."/>
            <person name="Wiley G.B."/>
            <person name="Wincker P."/>
            <person name="Xing Y."/>
            <person name="Yang L."/>
            <person name="Yao Z."/>
            <person name="Ying F."/>
            <person name="Zhai J."/>
            <person name="Zhou L."/>
            <person name="Zuber A."/>
            <person name="Denarie J."/>
            <person name="Dixon R.A."/>
            <person name="May G.D."/>
            <person name="Schwartz D.C."/>
            <person name="Rogers J."/>
            <person name="Quetier F."/>
            <person name="Town C.D."/>
            <person name="Roe B.A."/>
        </authorList>
    </citation>
    <scope>NUCLEOTIDE SEQUENCE [LARGE SCALE GENOMIC DNA]</scope>
    <source>
        <strain evidence="2">A17</strain>
        <strain evidence="3 4">cv. Jemalong A17</strain>
    </source>
</reference>
<proteinExistence type="predicted"/>
<dbReference type="EMBL" id="CM001224">
    <property type="protein sequence ID" value="KEH18214.1"/>
    <property type="molecule type" value="Genomic_DNA"/>
</dbReference>
<sequence length="72" mass="8271">MKVEEDVDDGFMKIFATIKIPVNVVSFLFMFGKMMPVLIFVEKMVTLYCRDSLRFISSIGIVLDTLHKVVSH</sequence>
<evidence type="ECO:0000313" key="3">
    <source>
        <dbReference type="EnsemblPlants" id="KEH18214"/>
    </source>
</evidence>
<keyword evidence="1 2" id="KW-0812">Transmembrane</keyword>
<feature type="transmembrane region" description="Helical" evidence="1">
    <location>
        <begin position="20"/>
        <end position="41"/>
    </location>
</feature>
<evidence type="ECO:0000256" key="1">
    <source>
        <dbReference type="SAM" id="Phobius"/>
    </source>
</evidence>
<evidence type="ECO:0000313" key="4">
    <source>
        <dbReference type="Proteomes" id="UP000002051"/>
    </source>
</evidence>
<reference evidence="2 4" key="2">
    <citation type="journal article" date="2014" name="BMC Genomics">
        <title>An improved genome release (version Mt4.0) for the model legume Medicago truncatula.</title>
        <authorList>
            <person name="Tang H."/>
            <person name="Krishnakumar V."/>
            <person name="Bidwell S."/>
            <person name="Rosen B."/>
            <person name="Chan A."/>
            <person name="Zhou S."/>
            <person name="Gentzbittel L."/>
            <person name="Childs K.L."/>
            <person name="Yandell M."/>
            <person name="Gundlach H."/>
            <person name="Mayer K.F."/>
            <person name="Schwartz D.C."/>
            <person name="Town C.D."/>
        </authorList>
    </citation>
    <scope>GENOME REANNOTATION</scope>
    <source>
        <strain evidence="2">A17</strain>
        <strain evidence="3 4">cv. Jemalong A17</strain>
    </source>
</reference>
<dbReference type="EnsemblPlants" id="KEH18214">
    <property type="protein sequence ID" value="KEH18214"/>
    <property type="gene ID" value="MTR_8g014415"/>
</dbReference>
<keyword evidence="1" id="KW-1133">Transmembrane helix</keyword>
<protein>
    <submittedName>
        <fullName evidence="2">Transmembrane protein, putative</fullName>
    </submittedName>
</protein>
<organism evidence="2 4">
    <name type="scientific">Medicago truncatula</name>
    <name type="common">Barrel medic</name>
    <name type="synonym">Medicago tribuloides</name>
    <dbReference type="NCBI Taxonomy" id="3880"/>
    <lineage>
        <taxon>Eukaryota</taxon>
        <taxon>Viridiplantae</taxon>
        <taxon>Streptophyta</taxon>
        <taxon>Embryophyta</taxon>
        <taxon>Tracheophyta</taxon>
        <taxon>Spermatophyta</taxon>
        <taxon>Magnoliopsida</taxon>
        <taxon>eudicotyledons</taxon>
        <taxon>Gunneridae</taxon>
        <taxon>Pentapetalae</taxon>
        <taxon>rosids</taxon>
        <taxon>fabids</taxon>
        <taxon>Fabales</taxon>
        <taxon>Fabaceae</taxon>
        <taxon>Papilionoideae</taxon>
        <taxon>50 kb inversion clade</taxon>
        <taxon>NPAAA clade</taxon>
        <taxon>Hologalegina</taxon>
        <taxon>IRL clade</taxon>
        <taxon>Trifolieae</taxon>
        <taxon>Medicago</taxon>
    </lineage>
</organism>
<dbReference type="AlphaFoldDB" id="A0A072TL20"/>
<accession>A0A072TL20</accession>
<reference evidence="3" key="3">
    <citation type="submission" date="2015-04" db="UniProtKB">
        <authorList>
            <consortium name="EnsemblPlants"/>
        </authorList>
    </citation>
    <scope>IDENTIFICATION</scope>
    <source>
        <strain evidence="3">cv. Jemalong A17</strain>
    </source>
</reference>
<keyword evidence="1" id="KW-0472">Membrane</keyword>
<dbReference type="Proteomes" id="UP000002051">
    <property type="component" value="Chromosome 8"/>
</dbReference>
<keyword evidence="4" id="KW-1185">Reference proteome</keyword>
<gene>
    <name evidence="2" type="ordered locus">MTR_8g014415</name>
</gene>
<dbReference type="HOGENOM" id="CLU_2726044_0_0_1"/>
<name>A0A072TL20_MEDTR</name>
<evidence type="ECO:0000313" key="2">
    <source>
        <dbReference type="EMBL" id="KEH18214.1"/>
    </source>
</evidence>